<accession>A0A1J3CIL9</accession>
<dbReference type="AlphaFoldDB" id="A0A1J3CIL9"/>
<gene>
    <name evidence="1" type="ORF">GA_TR20702_c1_g1_i1_g.69069</name>
</gene>
<sequence>MRLMDFTESETQAPDDFSNLETNYNTPPVLAQECKSFKWKVQVIDGIGMIEDQMLTITLIKTPVNLMKILEAYLDHGWVN</sequence>
<dbReference type="EMBL" id="GEVI01028164">
    <property type="protein sequence ID" value="JAU04156.1"/>
    <property type="molecule type" value="Transcribed_RNA"/>
</dbReference>
<protein>
    <submittedName>
        <fullName evidence="1">Uncharacterized protein</fullName>
    </submittedName>
</protein>
<proteinExistence type="predicted"/>
<evidence type="ECO:0000313" key="1">
    <source>
        <dbReference type="EMBL" id="JAU04156.1"/>
    </source>
</evidence>
<reference evidence="1" key="1">
    <citation type="submission" date="2016-07" db="EMBL/GenBank/DDBJ databases">
        <title>De novo transcriptome assembly of four accessions of the metal hyperaccumulator plant Noccaea caerulescens.</title>
        <authorList>
            <person name="Blande D."/>
            <person name="Halimaa P."/>
            <person name="Tervahauta A.I."/>
            <person name="Aarts M.G."/>
            <person name="Karenlampi S.O."/>
        </authorList>
    </citation>
    <scope>NUCLEOTIDE SEQUENCE</scope>
</reference>
<name>A0A1J3CIL9_NOCCA</name>
<organism evidence="1">
    <name type="scientific">Noccaea caerulescens</name>
    <name type="common">Alpine penny-cress</name>
    <name type="synonym">Thlaspi caerulescens</name>
    <dbReference type="NCBI Taxonomy" id="107243"/>
    <lineage>
        <taxon>Eukaryota</taxon>
        <taxon>Viridiplantae</taxon>
        <taxon>Streptophyta</taxon>
        <taxon>Embryophyta</taxon>
        <taxon>Tracheophyta</taxon>
        <taxon>Spermatophyta</taxon>
        <taxon>Magnoliopsida</taxon>
        <taxon>eudicotyledons</taxon>
        <taxon>Gunneridae</taxon>
        <taxon>Pentapetalae</taxon>
        <taxon>rosids</taxon>
        <taxon>malvids</taxon>
        <taxon>Brassicales</taxon>
        <taxon>Brassicaceae</taxon>
        <taxon>Coluteocarpeae</taxon>
        <taxon>Noccaea</taxon>
    </lineage>
</organism>